<accession>A0A9X2YKW1</accession>
<gene>
    <name evidence="2" type="ORF">H7I41_08935</name>
</gene>
<sequence>MLCLVTGGTGFVGSHTVRALRADGHDVRLLVRDRAKAERVYGTGCPGDVIIGDATDPAAVDTALSGVEAVVHCAAVVATDVSPRTHRGREMHTVNVRSTELVIGGAVHRGIDAIVYLSSQTALFTPGAPIDARSGPAVARGAYARSKAAGDSYVRALQDDGAPVTTLYPPGVIGPDDPGLSEGNRAVRGFVSQLVPDTTSGYEVIDVRDLAALISASAFDGRPGRRVVNGHFLRWCELIALFDDLTGRRVRRMRLNGAFLRALGRAADRVPLHLPLSAETMELATAWPATSAPGTGSPGPALRDVRSSYADTIRWLHRTGRITRRQAGALAS</sequence>
<comment type="caution">
    <text evidence="2">The sequence shown here is derived from an EMBL/GenBank/DDBJ whole genome shotgun (WGS) entry which is preliminary data.</text>
</comment>
<organism evidence="2 3">
    <name type="scientific">[Mycobacterium] manitobense</name>
    <dbReference type="NCBI Taxonomy" id="190147"/>
    <lineage>
        <taxon>Bacteria</taxon>
        <taxon>Bacillati</taxon>
        <taxon>Actinomycetota</taxon>
        <taxon>Actinomycetes</taxon>
        <taxon>Mycobacteriales</taxon>
        <taxon>Mycobacteriaceae</taxon>
        <taxon>Mycolicibacterium</taxon>
    </lineage>
</organism>
<dbReference type="GO" id="GO:0005737">
    <property type="term" value="C:cytoplasm"/>
    <property type="evidence" value="ECO:0007669"/>
    <property type="project" value="TreeGrafter"/>
</dbReference>
<evidence type="ECO:0000313" key="2">
    <source>
        <dbReference type="EMBL" id="MCV7170045.1"/>
    </source>
</evidence>
<reference evidence="2" key="2">
    <citation type="journal article" date="2022" name="BMC Genomics">
        <title>Comparative genome analysis of mycobacteria focusing on tRNA and non-coding RNA.</title>
        <authorList>
            <person name="Behra P.R.K."/>
            <person name="Pettersson B.M.F."/>
            <person name="Ramesh M."/>
            <person name="Das S."/>
            <person name="Dasgupta S."/>
            <person name="Kirsebom L.A."/>
        </authorList>
    </citation>
    <scope>NUCLEOTIDE SEQUENCE</scope>
    <source>
        <strain evidence="2">DSM 44615</strain>
    </source>
</reference>
<dbReference type="PANTHER" id="PTHR48079">
    <property type="entry name" value="PROTEIN YEEZ"/>
    <property type="match status" value="1"/>
</dbReference>
<proteinExistence type="predicted"/>
<dbReference type="RefSeq" id="WP_264012214.1">
    <property type="nucleotide sequence ID" value="NZ_JACKSJ010000062.1"/>
</dbReference>
<dbReference type="EMBL" id="JACKSJ010000062">
    <property type="protein sequence ID" value="MCV7170045.1"/>
    <property type="molecule type" value="Genomic_DNA"/>
</dbReference>
<name>A0A9X2YKW1_9MYCO</name>
<dbReference type="InterPro" id="IPR036291">
    <property type="entry name" value="NAD(P)-bd_dom_sf"/>
</dbReference>
<feature type="domain" description="NAD-dependent epimerase/dehydratase" evidence="1">
    <location>
        <begin position="4"/>
        <end position="211"/>
    </location>
</feature>
<dbReference type="Pfam" id="PF01370">
    <property type="entry name" value="Epimerase"/>
    <property type="match status" value="1"/>
</dbReference>
<dbReference type="PANTHER" id="PTHR48079:SF6">
    <property type="entry name" value="NAD(P)-BINDING DOMAIN-CONTAINING PROTEIN-RELATED"/>
    <property type="match status" value="1"/>
</dbReference>
<reference evidence="2" key="1">
    <citation type="submission" date="2020-07" db="EMBL/GenBank/DDBJ databases">
        <authorList>
            <person name="Pettersson B.M.F."/>
            <person name="Behra P.R.K."/>
            <person name="Ramesh M."/>
            <person name="Das S."/>
            <person name="Dasgupta S."/>
            <person name="Kirsebom L.A."/>
        </authorList>
    </citation>
    <scope>NUCLEOTIDE SEQUENCE</scope>
    <source>
        <strain evidence="2">DSM 44615</strain>
    </source>
</reference>
<evidence type="ECO:0000259" key="1">
    <source>
        <dbReference type="Pfam" id="PF01370"/>
    </source>
</evidence>
<dbReference type="GO" id="GO:0004029">
    <property type="term" value="F:aldehyde dehydrogenase (NAD+) activity"/>
    <property type="evidence" value="ECO:0007669"/>
    <property type="project" value="TreeGrafter"/>
</dbReference>
<dbReference type="Proteomes" id="UP001140293">
    <property type="component" value="Unassembled WGS sequence"/>
</dbReference>
<dbReference type="Gene3D" id="3.40.50.720">
    <property type="entry name" value="NAD(P)-binding Rossmann-like Domain"/>
    <property type="match status" value="1"/>
</dbReference>
<protein>
    <submittedName>
        <fullName evidence="2">NAD-dependent epimerase/dehydratase family protein</fullName>
    </submittedName>
</protein>
<dbReference type="SUPFAM" id="SSF51735">
    <property type="entry name" value="NAD(P)-binding Rossmann-fold domains"/>
    <property type="match status" value="1"/>
</dbReference>
<dbReference type="InterPro" id="IPR051783">
    <property type="entry name" value="NAD(P)-dependent_oxidoreduct"/>
</dbReference>
<dbReference type="AlphaFoldDB" id="A0A9X2YKW1"/>
<keyword evidence="3" id="KW-1185">Reference proteome</keyword>
<dbReference type="InterPro" id="IPR001509">
    <property type="entry name" value="Epimerase_deHydtase"/>
</dbReference>
<evidence type="ECO:0000313" key="3">
    <source>
        <dbReference type="Proteomes" id="UP001140293"/>
    </source>
</evidence>